<proteinExistence type="predicted"/>
<evidence type="ECO:0000313" key="2">
    <source>
        <dbReference type="Proteomes" id="UP001500665"/>
    </source>
</evidence>
<sequence length="224" mass="24475">MGETWSVDLPGDVELAYAGRWAPSLRGQPFFKELDLTEVTDEILREVGAMPWLAVLKCHGEFTDTGVEALRDLADLIDLALESPRLHGEFALPEADLRVVSLAGERLNDKSFRTLGLHPELKVVRLTAGEAVGTGLGWLPPGLRMLYLRLPRLAPETLDALSRLPYLSTLTFAGTVPTLRLASCLVRYAGQLTRVEFLGVEPPAPEILRTLAGAGIRVNVQTPD</sequence>
<dbReference type="RefSeq" id="WP_344243579.1">
    <property type="nucleotide sequence ID" value="NZ_BAAAHH010000024.1"/>
</dbReference>
<name>A0ABN1RNJ2_9ACTN</name>
<protein>
    <recommendedName>
        <fullName evidence="3">Leucine rich repeat (LRR) protein</fullName>
    </recommendedName>
</protein>
<gene>
    <name evidence="1" type="ORF">GCM10009550_52020</name>
</gene>
<accession>A0ABN1RNJ2</accession>
<comment type="caution">
    <text evidence="1">The sequence shown here is derived from an EMBL/GenBank/DDBJ whole genome shotgun (WGS) entry which is preliminary data.</text>
</comment>
<dbReference type="Proteomes" id="UP001500665">
    <property type="component" value="Unassembled WGS sequence"/>
</dbReference>
<organism evidence="1 2">
    <name type="scientific">Actinocorallia libanotica</name>
    <dbReference type="NCBI Taxonomy" id="46162"/>
    <lineage>
        <taxon>Bacteria</taxon>
        <taxon>Bacillati</taxon>
        <taxon>Actinomycetota</taxon>
        <taxon>Actinomycetes</taxon>
        <taxon>Streptosporangiales</taxon>
        <taxon>Thermomonosporaceae</taxon>
        <taxon>Actinocorallia</taxon>
    </lineage>
</organism>
<evidence type="ECO:0000313" key="1">
    <source>
        <dbReference type="EMBL" id="GAA0960617.1"/>
    </source>
</evidence>
<reference evidence="1 2" key="1">
    <citation type="journal article" date="2019" name="Int. J. Syst. Evol. Microbiol.">
        <title>The Global Catalogue of Microorganisms (GCM) 10K type strain sequencing project: providing services to taxonomists for standard genome sequencing and annotation.</title>
        <authorList>
            <consortium name="The Broad Institute Genomics Platform"/>
            <consortium name="The Broad Institute Genome Sequencing Center for Infectious Disease"/>
            <person name="Wu L."/>
            <person name="Ma J."/>
        </authorList>
    </citation>
    <scope>NUCLEOTIDE SEQUENCE [LARGE SCALE GENOMIC DNA]</scope>
    <source>
        <strain evidence="1 2">JCM 10696</strain>
    </source>
</reference>
<dbReference type="SUPFAM" id="SSF52047">
    <property type="entry name" value="RNI-like"/>
    <property type="match status" value="1"/>
</dbReference>
<dbReference type="EMBL" id="BAAAHH010000024">
    <property type="protein sequence ID" value="GAA0960617.1"/>
    <property type="molecule type" value="Genomic_DNA"/>
</dbReference>
<keyword evidence="2" id="KW-1185">Reference proteome</keyword>
<evidence type="ECO:0008006" key="3">
    <source>
        <dbReference type="Google" id="ProtNLM"/>
    </source>
</evidence>